<keyword evidence="3" id="KW-1185">Reference proteome</keyword>
<evidence type="ECO:0000313" key="3">
    <source>
        <dbReference type="Proteomes" id="UP001304461"/>
    </source>
</evidence>
<organism evidence="2 3">
    <name type="scientific">Cyanobium gracile UHCC 0139</name>
    <dbReference type="NCBI Taxonomy" id="3110308"/>
    <lineage>
        <taxon>Bacteria</taxon>
        <taxon>Bacillati</taxon>
        <taxon>Cyanobacteriota</taxon>
        <taxon>Cyanophyceae</taxon>
        <taxon>Synechococcales</taxon>
        <taxon>Prochlorococcaceae</taxon>
        <taxon>Cyanobium</taxon>
    </lineage>
</organism>
<evidence type="ECO:0000256" key="1">
    <source>
        <dbReference type="SAM" id="MobiDB-lite"/>
    </source>
</evidence>
<proteinExistence type="predicted"/>
<feature type="compositionally biased region" description="Low complexity" evidence="1">
    <location>
        <begin position="126"/>
        <end position="147"/>
    </location>
</feature>
<feature type="compositionally biased region" description="Low complexity" evidence="1">
    <location>
        <begin position="157"/>
        <end position="178"/>
    </location>
</feature>
<gene>
    <name evidence="2" type="ORF">VB738_03895</name>
</gene>
<dbReference type="RefSeq" id="WP_323304505.1">
    <property type="nucleotide sequence ID" value="NZ_JAYGHX010000002.1"/>
</dbReference>
<feature type="region of interest" description="Disordered" evidence="1">
    <location>
        <begin position="1"/>
        <end position="35"/>
    </location>
</feature>
<reference evidence="2 3" key="1">
    <citation type="submission" date="2023-12" db="EMBL/GenBank/DDBJ databases">
        <title>Baltic Sea Cyanobacteria.</title>
        <authorList>
            <person name="Delbaje E."/>
            <person name="Fewer D.P."/>
            <person name="Shishido T.K."/>
        </authorList>
    </citation>
    <scope>NUCLEOTIDE SEQUENCE [LARGE SCALE GENOMIC DNA]</scope>
    <source>
        <strain evidence="2 3">UHCC 0139</strain>
    </source>
</reference>
<dbReference type="Proteomes" id="UP001304461">
    <property type="component" value="Unassembled WGS sequence"/>
</dbReference>
<evidence type="ECO:0008006" key="4">
    <source>
        <dbReference type="Google" id="ProtNLM"/>
    </source>
</evidence>
<evidence type="ECO:0000313" key="2">
    <source>
        <dbReference type="EMBL" id="MEA5390399.1"/>
    </source>
</evidence>
<name>A0ABU5RRN6_9CYAN</name>
<protein>
    <recommendedName>
        <fullName evidence="4">Translation initiation factor IF-2</fullName>
    </recommendedName>
</protein>
<comment type="caution">
    <text evidence="2">The sequence shown here is derived from an EMBL/GenBank/DDBJ whole genome shotgun (WGS) entry which is preliminary data.</text>
</comment>
<feature type="region of interest" description="Disordered" evidence="1">
    <location>
        <begin position="84"/>
        <end position="187"/>
    </location>
</feature>
<dbReference type="EMBL" id="JAYGHX010000002">
    <property type="protein sequence ID" value="MEA5390399.1"/>
    <property type="molecule type" value="Genomic_DNA"/>
</dbReference>
<feature type="compositionally biased region" description="Low complexity" evidence="1">
    <location>
        <begin position="88"/>
        <end position="98"/>
    </location>
</feature>
<sequence>MADDTNTPLPVGSGRGDSPERGGRSGPNREPGGFRIRLSDNEMQAARALQEAFGLRSTVAVLGFSLRTLADQLEKGQLEALVAEHRAQAGSRAPAPRGGEPRRGGGDGQPRHVGRGGHGGARIDPFARPSRPAAPVAVIEAEAPADAPEAEAEAEATEAVASPDAAPEAAEGAMAAAETEGDATPEA</sequence>
<accession>A0ABU5RRN6</accession>